<reference evidence="2 3" key="1">
    <citation type="journal article" date="2019" name="Environ. Microbiol.">
        <title>Genomics insights into ecotype formation of ammonia-oxidizing archaea in the deep ocean.</title>
        <authorList>
            <person name="Wang Y."/>
            <person name="Huang J.M."/>
            <person name="Cui G.J."/>
            <person name="Nunoura T."/>
            <person name="Takaki Y."/>
            <person name="Li W.L."/>
            <person name="Li J."/>
            <person name="Gao Z.M."/>
            <person name="Takai K."/>
            <person name="Zhang A.Q."/>
            <person name="Stepanauskas R."/>
        </authorList>
    </citation>
    <scope>NUCLEOTIDE SEQUENCE [LARGE SCALE GENOMIC DNA]</scope>
    <source>
        <strain evidence="2 3">L15a</strain>
    </source>
</reference>
<proteinExistence type="predicted"/>
<feature type="region of interest" description="Disordered" evidence="1">
    <location>
        <begin position="1"/>
        <end position="53"/>
    </location>
</feature>
<accession>A0A7K4MXA3</accession>
<evidence type="ECO:0000256" key="1">
    <source>
        <dbReference type="SAM" id="MobiDB-lite"/>
    </source>
</evidence>
<comment type="caution">
    <text evidence="2">The sequence shown here is derived from an EMBL/GenBank/DDBJ whole genome shotgun (WGS) entry which is preliminary data.</text>
</comment>
<dbReference type="Proteomes" id="UP000575480">
    <property type="component" value="Unassembled WGS sequence"/>
</dbReference>
<name>A0A7K4MXA3_9ARCH</name>
<dbReference type="Pfam" id="PF23899">
    <property type="entry name" value="SU10_portal"/>
    <property type="match status" value="1"/>
</dbReference>
<dbReference type="AlphaFoldDB" id="A0A7K4MXA3"/>
<evidence type="ECO:0000313" key="2">
    <source>
        <dbReference type="EMBL" id="NWJ57998.1"/>
    </source>
</evidence>
<protein>
    <submittedName>
        <fullName evidence="2">Uncharacterized protein</fullName>
    </submittedName>
</protein>
<organism evidence="2 3">
    <name type="scientific">Marine Group I thaumarchaeote</name>
    <dbReference type="NCBI Taxonomy" id="2511932"/>
    <lineage>
        <taxon>Archaea</taxon>
        <taxon>Nitrososphaerota</taxon>
        <taxon>Marine Group I</taxon>
    </lineage>
</organism>
<dbReference type="EMBL" id="JACATH010000040">
    <property type="protein sequence ID" value="NWJ57998.1"/>
    <property type="molecule type" value="Genomic_DNA"/>
</dbReference>
<feature type="compositionally biased region" description="Basic and acidic residues" evidence="1">
    <location>
        <begin position="11"/>
        <end position="24"/>
    </location>
</feature>
<sequence length="665" mass="74597">MATIDKSLPNEVRKEINIPSKDELQVDFEQDTGPQDTKGPVDVKENEDGSVDIDFDPSKVNLEGGENHFSNLAEYLPDNVLDPLGAELADNYTDYKSSRKEWEKTYTQGLDLLGFNYDDRTEPFKGASGATHPVLAEAVTQFQAQAYKELLPAEGPVRTQIIGLSTPDKEAQAQRVKEFMNYQLMSQMPEYEAEFDQMLFYLPLAGSAFKKVYYDEIMQRAVSKFVPAEDIVVPYTATSLDDCESIIHKVRMTENELRKQQVGGFYKDIEVDPAYLSETDSEKAQRELEGTTKGRDQKIFTLLECHVSIDLEGFEDLGQDETPTGIKLPYIVTLEEGTRKILSIRRNFAAEDMMKNKINYFVHFKFLPGLGFYGFGLTHMIGGLSRTATAALRQLLDAGTLSNLPAGFKMRGIKMRDESQSIQPGEFRDVDAPGGNLKDAFMTLPFKEPSATLLQLMGVVVDAGQRFASIADMQVGDGNQQAAVGRTVALLERGSRVMSAIHKRLYAAMKKEFTILGRVFKTYLPPEYPYDVVGGQNQIKQMDFDDRIDILPIADPNIFSQTQRISMAQTELQLATSNPELHNQYAIYRNMYEALGVKNIDTILKKPPQPTPKDPALEHIDALGAKPFQAYPGQDHRAHITAHLNFMATNLVRNAPMVQQFKKTV</sequence>
<evidence type="ECO:0000313" key="3">
    <source>
        <dbReference type="Proteomes" id="UP000575480"/>
    </source>
</evidence>
<dbReference type="InterPro" id="IPR056909">
    <property type="entry name" value="SU10_portal"/>
</dbReference>
<gene>
    <name evidence="2" type="ORF">HX858_09685</name>
</gene>